<protein>
    <submittedName>
        <fullName evidence="2">Type VII secretion-associated protein (TIGR03931 family)</fullName>
    </submittedName>
</protein>
<feature type="region of interest" description="Disordered" evidence="1">
    <location>
        <begin position="222"/>
        <end position="259"/>
    </location>
</feature>
<evidence type="ECO:0000256" key="1">
    <source>
        <dbReference type="SAM" id="MobiDB-lite"/>
    </source>
</evidence>
<dbReference type="AlphaFoldDB" id="A0AA44ZPG7"/>
<reference evidence="2 3" key="1">
    <citation type="submission" date="2017-11" db="EMBL/GenBank/DDBJ databases">
        <title>Sequencing the genomes of 1000 actinobacteria strains.</title>
        <authorList>
            <person name="Klenk H.-P."/>
        </authorList>
    </citation>
    <scope>NUCLEOTIDE SEQUENCE [LARGE SCALE GENOMIC DNA]</scope>
    <source>
        <strain evidence="2 3">DSM 44104</strain>
    </source>
</reference>
<proteinExistence type="predicted"/>
<dbReference type="EMBL" id="PHUJ01000003">
    <property type="protein sequence ID" value="PKB30893.1"/>
    <property type="molecule type" value="Genomic_DNA"/>
</dbReference>
<evidence type="ECO:0000313" key="2">
    <source>
        <dbReference type="EMBL" id="PKB30893.1"/>
    </source>
</evidence>
<feature type="compositionally biased region" description="Basic and acidic residues" evidence="1">
    <location>
        <begin position="143"/>
        <end position="156"/>
    </location>
</feature>
<sequence>MSGIAVAVHDRRDAVLLAAADAAGLRLVAAAPPGTPPATAVADFFGDEPPGVVVRVGTTAGGAFPGGPRVLVVPAAVAVLAAEPELPDGPVLVVDDDVVLVRDGVPERVGERGSDLASLVRATGAELVVVAGTVGPLLPGEHTAADTRAADTRTADSRTAGTRAVGSRTAGTRAAGPPGGPVGYRFPCPVRVAGRRPDGGDPWGPEAAAVVGAAVLGASVLADPGPDTVVPPPGAGEAPEEPDWPGAPDPATPSAEGPDRARAAILVAGVLGAVLLGAGLLLGGPRPATPAGATVAQYGYAAALPTGWEHTGGDPQRRRVLLTPAGGPDGADLLVLERSPLGYDAGREPDRARRELAALVGDHGPVPATVGGRAVLRWTETPGDGTVVDWHVVFSGTDELVAGCRRPVGAPVAAACAEVVATLHRVP</sequence>
<organism evidence="2 3">
    <name type="scientific">Pseudonocardia alni</name>
    <name type="common">Amycolata alni</name>
    <dbReference type="NCBI Taxonomy" id="33907"/>
    <lineage>
        <taxon>Bacteria</taxon>
        <taxon>Bacillati</taxon>
        <taxon>Actinomycetota</taxon>
        <taxon>Actinomycetes</taxon>
        <taxon>Pseudonocardiales</taxon>
        <taxon>Pseudonocardiaceae</taxon>
        <taxon>Pseudonocardia</taxon>
    </lineage>
</organism>
<gene>
    <name evidence="2" type="ORF">ATL51_2567</name>
</gene>
<name>A0AA44ZPG7_PSEA5</name>
<dbReference type="InterPro" id="IPR023840">
    <property type="entry name" value="T7SS_Rv3446c"/>
</dbReference>
<dbReference type="RefSeq" id="WP_157818341.1">
    <property type="nucleotide sequence ID" value="NZ_PHUJ01000003.1"/>
</dbReference>
<comment type="caution">
    <text evidence="2">The sequence shown here is derived from an EMBL/GenBank/DDBJ whole genome shotgun (WGS) entry which is preliminary data.</text>
</comment>
<accession>A0AA44ZPG7</accession>
<feature type="region of interest" description="Disordered" evidence="1">
    <location>
        <begin position="140"/>
        <end position="182"/>
    </location>
</feature>
<feature type="compositionally biased region" description="Low complexity" evidence="1">
    <location>
        <begin position="157"/>
        <end position="176"/>
    </location>
</feature>
<evidence type="ECO:0000313" key="3">
    <source>
        <dbReference type="Proteomes" id="UP000232453"/>
    </source>
</evidence>
<dbReference type="NCBIfam" id="TIGR03931">
    <property type="entry name" value="T7SS_Rv3446c"/>
    <property type="match status" value="1"/>
</dbReference>
<dbReference type="Proteomes" id="UP000232453">
    <property type="component" value="Unassembled WGS sequence"/>
</dbReference>